<sequence>MSFLKKWTSSAPTLNGKRSPAAALPAGPECGLPTLPNELIPSILTRLDSRSLYRVAQVSRRFNEISTRDWLARHGITPSQLSSGQVVIRSDLPGEAFSALRSALFLRVRPLTSLGCIMPFVVDSKIFFQLDSLLSWFSPPVVRLTAVDLDFGADMIPHATATKSIARALTKLLCTLANDCPTTVFVLEDGLFTCRPDALRRWNPATGHYEGGWVESTTTYAKIRMHDGSRQRVPTIRSLQTVNTTYPLDPTASSPFNKWKLVIIDAASLTDLQLSIKLASHEWAAILDALALPVLVCVGLWAEAISTATSTRFFNRHPTVRTIKYLSPSADPLPSGCAPLRLPRLENLNSLAPYLISILSSSAPDASCAEDDLSDPDSAARLPRLWHIELRPHVRLRDALLLASTHAPLAALTLWSLAPAHLAAHPWPVFAAVWRLTVNETRVMPVLAEGLPAVLARAFPALRRIEVNYSWAGNTDFSTRVMEREQRAFVQQVRAANPDVHTFMFDGKEQPIV</sequence>
<name>A0AAD7G821_MYCRO</name>
<proteinExistence type="predicted"/>
<protein>
    <recommendedName>
        <fullName evidence="2">F-box domain-containing protein</fullName>
    </recommendedName>
</protein>
<reference evidence="3" key="1">
    <citation type="submission" date="2023-03" db="EMBL/GenBank/DDBJ databases">
        <title>Massive genome expansion in bonnet fungi (Mycena s.s.) driven by repeated elements and novel gene families across ecological guilds.</title>
        <authorList>
            <consortium name="Lawrence Berkeley National Laboratory"/>
            <person name="Harder C.B."/>
            <person name="Miyauchi S."/>
            <person name="Viragh M."/>
            <person name="Kuo A."/>
            <person name="Thoen E."/>
            <person name="Andreopoulos B."/>
            <person name="Lu D."/>
            <person name="Skrede I."/>
            <person name="Drula E."/>
            <person name="Henrissat B."/>
            <person name="Morin E."/>
            <person name="Kohler A."/>
            <person name="Barry K."/>
            <person name="LaButti K."/>
            <person name="Morin E."/>
            <person name="Salamov A."/>
            <person name="Lipzen A."/>
            <person name="Mereny Z."/>
            <person name="Hegedus B."/>
            <person name="Baldrian P."/>
            <person name="Stursova M."/>
            <person name="Weitz H."/>
            <person name="Taylor A."/>
            <person name="Grigoriev I.V."/>
            <person name="Nagy L.G."/>
            <person name="Martin F."/>
            <person name="Kauserud H."/>
        </authorList>
    </citation>
    <scope>NUCLEOTIDE SEQUENCE</scope>
    <source>
        <strain evidence="3">CBHHK067</strain>
    </source>
</reference>
<feature type="domain" description="F-box" evidence="2">
    <location>
        <begin position="29"/>
        <end position="73"/>
    </location>
</feature>
<evidence type="ECO:0000256" key="1">
    <source>
        <dbReference type="SAM" id="MobiDB-lite"/>
    </source>
</evidence>
<accession>A0AAD7G821</accession>
<dbReference type="Pfam" id="PF12937">
    <property type="entry name" value="F-box-like"/>
    <property type="match status" value="1"/>
</dbReference>
<comment type="caution">
    <text evidence="3">The sequence shown here is derived from an EMBL/GenBank/DDBJ whole genome shotgun (WGS) entry which is preliminary data.</text>
</comment>
<evidence type="ECO:0000313" key="4">
    <source>
        <dbReference type="Proteomes" id="UP001221757"/>
    </source>
</evidence>
<dbReference type="EMBL" id="JARKIE010000219">
    <property type="protein sequence ID" value="KAJ7664869.1"/>
    <property type="molecule type" value="Genomic_DNA"/>
</dbReference>
<organism evidence="3 4">
    <name type="scientific">Mycena rosella</name>
    <name type="common">Pink bonnet</name>
    <name type="synonym">Agaricus rosellus</name>
    <dbReference type="NCBI Taxonomy" id="1033263"/>
    <lineage>
        <taxon>Eukaryota</taxon>
        <taxon>Fungi</taxon>
        <taxon>Dikarya</taxon>
        <taxon>Basidiomycota</taxon>
        <taxon>Agaricomycotina</taxon>
        <taxon>Agaricomycetes</taxon>
        <taxon>Agaricomycetidae</taxon>
        <taxon>Agaricales</taxon>
        <taxon>Marasmiineae</taxon>
        <taxon>Mycenaceae</taxon>
        <taxon>Mycena</taxon>
    </lineage>
</organism>
<evidence type="ECO:0000259" key="2">
    <source>
        <dbReference type="PROSITE" id="PS50181"/>
    </source>
</evidence>
<keyword evidence="4" id="KW-1185">Reference proteome</keyword>
<dbReference type="InterPro" id="IPR036047">
    <property type="entry name" value="F-box-like_dom_sf"/>
</dbReference>
<dbReference type="SMART" id="SM00256">
    <property type="entry name" value="FBOX"/>
    <property type="match status" value="1"/>
</dbReference>
<evidence type="ECO:0000313" key="3">
    <source>
        <dbReference type="EMBL" id="KAJ7664869.1"/>
    </source>
</evidence>
<dbReference type="InterPro" id="IPR001810">
    <property type="entry name" value="F-box_dom"/>
</dbReference>
<dbReference type="PROSITE" id="PS50181">
    <property type="entry name" value="FBOX"/>
    <property type="match status" value="1"/>
</dbReference>
<dbReference type="Gene3D" id="1.20.1280.50">
    <property type="match status" value="1"/>
</dbReference>
<gene>
    <name evidence="3" type="ORF">B0H17DRAFT_1091420</name>
</gene>
<feature type="region of interest" description="Disordered" evidence="1">
    <location>
        <begin position="1"/>
        <end position="22"/>
    </location>
</feature>
<dbReference type="Proteomes" id="UP001221757">
    <property type="component" value="Unassembled WGS sequence"/>
</dbReference>
<dbReference type="SUPFAM" id="SSF81383">
    <property type="entry name" value="F-box domain"/>
    <property type="match status" value="1"/>
</dbReference>
<dbReference type="AlphaFoldDB" id="A0AAD7G821"/>